<dbReference type="GO" id="GO:0046872">
    <property type="term" value="F:metal ion binding"/>
    <property type="evidence" value="ECO:0007669"/>
    <property type="project" value="UniProtKB-KW"/>
</dbReference>
<reference evidence="11" key="1">
    <citation type="submission" date="2019-08" db="EMBL/GenBank/DDBJ databases">
        <title>The genome of the North American firefly Photinus pyralis.</title>
        <authorList>
            <consortium name="Photinus pyralis genome working group"/>
            <person name="Fallon T.R."/>
            <person name="Sander Lower S.E."/>
            <person name="Weng J.-K."/>
        </authorList>
    </citation>
    <scope>NUCLEOTIDE SEQUENCE</scope>
    <source>
        <strain evidence="11">TRF0915ILg1</strain>
        <tissue evidence="11">Whole body</tissue>
    </source>
</reference>
<dbReference type="InterPro" id="IPR012337">
    <property type="entry name" value="RNaseH-like_sf"/>
</dbReference>
<keyword evidence="5" id="KW-0460">Magnesium</keyword>
<keyword evidence="2" id="KW-0479">Metal-binding</keyword>
<keyword evidence="12" id="KW-1185">Reference proteome</keyword>
<dbReference type="GO" id="GO:0003887">
    <property type="term" value="F:DNA-directed DNA polymerase activity"/>
    <property type="evidence" value="ECO:0007669"/>
    <property type="project" value="UniProtKB-KW"/>
</dbReference>
<keyword evidence="8" id="KW-0548">Nucleotidyltransferase</keyword>
<dbReference type="InterPro" id="IPR057670">
    <property type="entry name" value="SH3_retrovirus"/>
</dbReference>
<dbReference type="GO" id="GO:0003964">
    <property type="term" value="F:RNA-directed DNA polymerase activity"/>
    <property type="evidence" value="ECO:0007669"/>
    <property type="project" value="UniProtKB-KW"/>
</dbReference>
<dbReference type="GO" id="GO:0016787">
    <property type="term" value="F:hydrolase activity"/>
    <property type="evidence" value="ECO:0007669"/>
    <property type="project" value="UniProtKB-KW"/>
</dbReference>
<keyword evidence="1" id="KW-0540">Nuclease</keyword>
<dbReference type="GO" id="GO:0015074">
    <property type="term" value="P:DNA integration"/>
    <property type="evidence" value="ECO:0007669"/>
    <property type="project" value="UniProtKB-KW"/>
</dbReference>
<feature type="domain" description="Retroviral polymerase SH3-like" evidence="10">
    <location>
        <begin position="102"/>
        <end position="145"/>
    </location>
</feature>
<gene>
    <name evidence="11" type="ORF">ILUMI_26519</name>
</gene>
<dbReference type="OrthoDB" id="6732280at2759"/>
<sequence length="145" mass="16594">MRRTTVRDTSQQNGVAERQNLTLMDMLRSCDVRNRCPSTSIGNRIPYGGWKTELFNVLLVPELEDNLISISRIEEKGLKIIFKSGYAKLNEEDVNQLKVFGCLAWAHTGSNKKLDTRAEKCITLGYPEGVTGYRLWNMEQRKIIV</sequence>
<evidence type="ECO:0000256" key="5">
    <source>
        <dbReference type="ARBA" id="ARBA00022842"/>
    </source>
</evidence>
<evidence type="ECO:0000313" key="11">
    <source>
        <dbReference type="EMBL" id="KAF2879657.1"/>
    </source>
</evidence>
<dbReference type="Pfam" id="PF25597">
    <property type="entry name" value="SH3_retrovirus"/>
    <property type="match status" value="1"/>
</dbReference>
<evidence type="ECO:0000256" key="7">
    <source>
        <dbReference type="ARBA" id="ARBA00022918"/>
    </source>
</evidence>
<accession>A0A8K0FXC9</accession>
<evidence type="ECO:0000256" key="3">
    <source>
        <dbReference type="ARBA" id="ARBA00022759"/>
    </source>
</evidence>
<name>A0A8K0FXC9_IGNLU</name>
<evidence type="ECO:0000256" key="4">
    <source>
        <dbReference type="ARBA" id="ARBA00022801"/>
    </source>
</evidence>
<evidence type="ECO:0000313" key="12">
    <source>
        <dbReference type="Proteomes" id="UP000801492"/>
    </source>
</evidence>
<proteinExistence type="predicted"/>
<dbReference type="GO" id="GO:0004519">
    <property type="term" value="F:endonuclease activity"/>
    <property type="evidence" value="ECO:0007669"/>
    <property type="project" value="UniProtKB-KW"/>
</dbReference>
<dbReference type="PANTHER" id="PTHR42648">
    <property type="entry name" value="TRANSPOSASE, PUTATIVE-RELATED"/>
    <property type="match status" value="1"/>
</dbReference>
<keyword evidence="4" id="KW-0378">Hydrolase</keyword>
<dbReference type="AlphaFoldDB" id="A0A8K0FXC9"/>
<dbReference type="SUPFAM" id="SSF53098">
    <property type="entry name" value="Ribonuclease H-like"/>
    <property type="match status" value="1"/>
</dbReference>
<dbReference type="InterPro" id="IPR039537">
    <property type="entry name" value="Retrotran_Ty1/copia-like"/>
</dbReference>
<protein>
    <recommendedName>
        <fullName evidence="10">Retroviral polymerase SH3-like domain-containing protein</fullName>
    </recommendedName>
</protein>
<keyword evidence="8" id="KW-0808">Transferase</keyword>
<organism evidence="11 12">
    <name type="scientific">Ignelater luminosus</name>
    <name type="common">Cucubano</name>
    <name type="synonym">Pyrophorus luminosus</name>
    <dbReference type="NCBI Taxonomy" id="2038154"/>
    <lineage>
        <taxon>Eukaryota</taxon>
        <taxon>Metazoa</taxon>
        <taxon>Ecdysozoa</taxon>
        <taxon>Arthropoda</taxon>
        <taxon>Hexapoda</taxon>
        <taxon>Insecta</taxon>
        <taxon>Pterygota</taxon>
        <taxon>Neoptera</taxon>
        <taxon>Endopterygota</taxon>
        <taxon>Coleoptera</taxon>
        <taxon>Polyphaga</taxon>
        <taxon>Elateriformia</taxon>
        <taxon>Elateroidea</taxon>
        <taxon>Elateridae</taxon>
        <taxon>Agrypninae</taxon>
        <taxon>Pyrophorini</taxon>
        <taxon>Ignelater</taxon>
    </lineage>
</organism>
<keyword evidence="3" id="KW-0255">Endonuclease</keyword>
<dbReference type="Gene3D" id="3.30.420.10">
    <property type="entry name" value="Ribonuclease H-like superfamily/Ribonuclease H"/>
    <property type="match status" value="1"/>
</dbReference>
<dbReference type="EMBL" id="VTPC01091103">
    <property type="protein sequence ID" value="KAF2879657.1"/>
    <property type="molecule type" value="Genomic_DNA"/>
</dbReference>
<evidence type="ECO:0000256" key="1">
    <source>
        <dbReference type="ARBA" id="ARBA00022722"/>
    </source>
</evidence>
<dbReference type="InterPro" id="IPR036397">
    <property type="entry name" value="RNaseH_sf"/>
</dbReference>
<comment type="caution">
    <text evidence="11">The sequence shown here is derived from an EMBL/GenBank/DDBJ whole genome shotgun (WGS) entry which is preliminary data.</text>
</comment>
<keyword evidence="7" id="KW-0695">RNA-directed DNA polymerase</keyword>
<evidence type="ECO:0000256" key="2">
    <source>
        <dbReference type="ARBA" id="ARBA00022723"/>
    </source>
</evidence>
<keyword evidence="9" id="KW-0233">DNA recombination</keyword>
<dbReference type="GO" id="GO:0006310">
    <property type="term" value="P:DNA recombination"/>
    <property type="evidence" value="ECO:0007669"/>
    <property type="project" value="UniProtKB-KW"/>
</dbReference>
<evidence type="ECO:0000256" key="6">
    <source>
        <dbReference type="ARBA" id="ARBA00022908"/>
    </source>
</evidence>
<keyword evidence="8" id="KW-0239">DNA-directed DNA polymerase</keyword>
<dbReference type="GO" id="GO:0003676">
    <property type="term" value="F:nucleic acid binding"/>
    <property type="evidence" value="ECO:0007669"/>
    <property type="project" value="InterPro"/>
</dbReference>
<keyword evidence="6" id="KW-0229">DNA integration</keyword>
<evidence type="ECO:0000259" key="10">
    <source>
        <dbReference type="Pfam" id="PF25597"/>
    </source>
</evidence>
<dbReference type="Proteomes" id="UP000801492">
    <property type="component" value="Unassembled WGS sequence"/>
</dbReference>
<evidence type="ECO:0000256" key="9">
    <source>
        <dbReference type="ARBA" id="ARBA00023172"/>
    </source>
</evidence>
<evidence type="ECO:0000256" key="8">
    <source>
        <dbReference type="ARBA" id="ARBA00022932"/>
    </source>
</evidence>
<dbReference type="PANTHER" id="PTHR42648:SF11">
    <property type="entry name" value="TRANSPOSON TY4-P GAG-POL POLYPROTEIN"/>
    <property type="match status" value="1"/>
</dbReference>